<reference evidence="15" key="1">
    <citation type="submission" date="2014-03" db="EMBL/GenBank/DDBJ databases">
        <authorList>
            <person name="Casaregola S."/>
        </authorList>
    </citation>
    <scope>NUCLEOTIDE SEQUENCE [LARGE SCALE GENOMIC DNA]</scope>
    <source>
        <strain evidence="15">CLIB 918</strain>
    </source>
</reference>
<dbReference type="PANTHER" id="PTHR15415">
    <property type="entry name" value="MITOFILIN"/>
    <property type="match status" value="1"/>
</dbReference>
<dbReference type="OrthoDB" id="10261039at2759"/>
<evidence type="ECO:0000256" key="9">
    <source>
        <dbReference type="ARBA" id="ARBA00023128"/>
    </source>
</evidence>
<comment type="similarity">
    <text evidence="2 12">Belongs to the MICOS complex subunit Mic60 family.</text>
</comment>
<feature type="coiled-coil region" evidence="13">
    <location>
        <begin position="245"/>
        <end position="394"/>
    </location>
</feature>
<keyword evidence="10 12" id="KW-0472">Membrane</keyword>
<evidence type="ECO:0000256" key="5">
    <source>
        <dbReference type="ARBA" id="ARBA00022792"/>
    </source>
</evidence>
<evidence type="ECO:0000256" key="4">
    <source>
        <dbReference type="ARBA" id="ARBA00022692"/>
    </source>
</evidence>
<feature type="compositionally biased region" description="Low complexity" evidence="14">
    <location>
        <begin position="195"/>
        <end position="206"/>
    </location>
</feature>
<evidence type="ECO:0000256" key="1">
    <source>
        <dbReference type="ARBA" id="ARBA00004434"/>
    </source>
</evidence>
<feature type="compositionally biased region" description="Low complexity" evidence="14">
    <location>
        <begin position="50"/>
        <end position="66"/>
    </location>
</feature>
<comment type="function">
    <text evidence="11">Component of the MICOS complex, a large protein complex of the mitochondrial inner membrane that plays crucial roles in the maintenance of crista junctions, inner membrane architecture, and formation of contact sites to the outer membrane. Plays a role in keeping cristae membranes connected to the inner boundary membrane. Also promotes protein import via the mitochondrial intermembrane space assembly (MIA) pathway.</text>
</comment>
<gene>
    <name evidence="15" type="ORF">BN980_GECA14s02738g</name>
</gene>
<evidence type="ECO:0000256" key="12">
    <source>
        <dbReference type="RuleBase" id="RU363000"/>
    </source>
</evidence>
<evidence type="ECO:0000256" key="11">
    <source>
        <dbReference type="ARBA" id="ARBA00025571"/>
    </source>
</evidence>
<keyword evidence="5 12" id="KW-0999">Mitochondrion inner membrane</keyword>
<evidence type="ECO:0000256" key="14">
    <source>
        <dbReference type="SAM" id="MobiDB-lite"/>
    </source>
</evidence>
<keyword evidence="7 12" id="KW-1133">Transmembrane helix</keyword>
<evidence type="ECO:0000256" key="3">
    <source>
        <dbReference type="ARBA" id="ARBA00018116"/>
    </source>
</evidence>
<keyword evidence="6" id="KW-0809">Transit peptide</keyword>
<dbReference type="AlphaFoldDB" id="A0A0J9XG74"/>
<proteinExistence type="inferred from homology"/>
<organism evidence="15 16">
    <name type="scientific">Geotrichum candidum</name>
    <name type="common">Oospora lactis</name>
    <name type="synonym">Dipodascus geotrichum</name>
    <dbReference type="NCBI Taxonomy" id="1173061"/>
    <lineage>
        <taxon>Eukaryota</taxon>
        <taxon>Fungi</taxon>
        <taxon>Dikarya</taxon>
        <taxon>Ascomycota</taxon>
        <taxon>Saccharomycotina</taxon>
        <taxon>Dipodascomycetes</taxon>
        <taxon>Dipodascales</taxon>
        <taxon>Dipodascaceae</taxon>
        <taxon>Geotrichum</taxon>
    </lineage>
</organism>
<accession>A0A0J9XG74</accession>
<evidence type="ECO:0000256" key="2">
    <source>
        <dbReference type="ARBA" id="ARBA00010877"/>
    </source>
</evidence>
<feature type="region of interest" description="Disordered" evidence="14">
    <location>
        <begin position="50"/>
        <end position="77"/>
    </location>
</feature>
<evidence type="ECO:0000256" key="7">
    <source>
        <dbReference type="ARBA" id="ARBA00022989"/>
    </source>
</evidence>
<evidence type="ECO:0000256" key="6">
    <source>
        <dbReference type="ARBA" id="ARBA00022946"/>
    </source>
</evidence>
<dbReference type="Pfam" id="PF09731">
    <property type="entry name" value="Mitofilin"/>
    <property type="match status" value="1"/>
</dbReference>
<comment type="subcellular location">
    <subcellularLocation>
        <location evidence="1 12">Mitochondrion inner membrane</location>
        <topology evidence="1 12">Single-pass membrane protein</topology>
    </subcellularLocation>
</comment>
<keyword evidence="4 12" id="KW-0812">Transmembrane</keyword>
<dbReference type="GO" id="GO:0042407">
    <property type="term" value="P:cristae formation"/>
    <property type="evidence" value="ECO:0007669"/>
    <property type="project" value="TreeGrafter"/>
</dbReference>
<dbReference type="STRING" id="1173061.A0A0J9XG74"/>
<dbReference type="GO" id="GO:0061617">
    <property type="term" value="C:MICOS complex"/>
    <property type="evidence" value="ECO:0007669"/>
    <property type="project" value="TreeGrafter"/>
</dbReference>
<sequence length="572" mass="62513">MLSSKMSLYAGNGRRILLQNGRFLSTSRMTLSKPEHMVFEGKLIDPKPAAAPATAAKTSTTTSTKATPPPPAPKKSSHRFRRFMLTSLFLGSIVYVGAGIYALEDEEFNNNYIQFVPFGADFIGFLEDQKFKYNLKALSQKESNKDLVEKIESLTTSIKPSGATWKAVTDSTTSATNSKEKAAVSSADSAKHETSVSSPSTAATSPGLPLIRISNDTDPLVASAINSLNDLITSVNESKQTKEHIKKITEEVKSLAKSINEAKESSTKGVESKAQEEAAKVSRLVEARANELKIAIAAQEEKWSRDFRSEQQRLTISFNERLQNEVTAATKAILAAANNLLLGAHVEREKKFTNELSERVEKDRSELSTRLDNLANSVAEIEDLTTKAQIAIEESERATQLHIAIDRLKRVIEHGDPEGKGLKPYLEAIRKNAGDDALLNAALDSIPAAVYETGVLSRTALSEKFKRVEPEISKASLLPPNAGVLGHFGSLLFSKLLWKKEGNATGADIESILSRANNALSEGRISDAVTEVNALKGWPKQLAHDWIVEGRKRSEVEFLVDILSEEGKLLEI</sequence>
<name>A0A0J9XG74_GEOCN</name>
<evidence type="ECO:0000256" key="10">
    <source>
        <dbReference type="ARBA" id="ARBA00023136"/>
    </source>
</evidence>
<keyword evidence="9 12" id="KW-0496">Mitochondrion</keyword>
<dbReference type="InterPro" id="IPR019133">
    <property type="entry name" value="MIC60"/>
</dbReference>
<dbReference type="PANTHER" id="PTHR15415:SF7">
    <property type="entry name" value="MICOS COMPLEX SUBUNIT MIC60"/>
    <property type="match status" value="1"/>
</dbReference>
<comment type="subunit">
    <text evidence="12">Component of the mitochondrial contact site and cristae organizing system (MICOS) complex.</text>
</comment>
<evidence type="ECO:0000313" key="15">
    <source>
        <dbReference type="EMBL" id="CDO56319.1"/>
    </source>
</evidence>
<evidence type="ECO:0000256" key="13">
    <source>
        <dbReference type="SAM" id="Coils"/>
    </source>
</evidence>
<keyword evidence="16" id="KW-1185">Reference proteome</keyword>
<evidence type="ECO:0000313" key="16">
    <source>
        <dbReference type="Proteomes" id="UP000242525"/>
    </source>
</evidence>
<dbReference type="Proteomes" id="UP000242525">
    <property type="component" value="Unassembled WGS sequence"/>
</dbReference>
<protein>
    <recommendedName>
        <fullName evidence="3 12">MICOS complex subunit MIC60</fullName>
    </recommendedName>
    <alternativeName>
        <fullName evidence="12">Mitofilin</fullName>
    </alternativeName>
</protein>
<dbReference type="EMBL" id="CCBN010000014">
    <property type="protein sequence ID" value="CDO56319.1"/>
    <property type="molecule type" value="Genomic_DNA"/>
</dbReference>
<feature type="transmembrane region" description="Helical" evidence="12">
    <location>
        <begin position="83"/>
        <end position="103"/>
    </location>
</feature>
<keyword evidence="8 13" id="KW-0175">Coiled coil</keyword>
<feature type="region of interest" description="Disordered" evidence="14">
    <location>
        <begin position="170"/>
        <end position="208"/>
    </location>
</feature>
<evidence type="ECO:0000256" key="8">
    <source>
        <dbReference type="ARBA" id="ARBA00023054"/>
    </source>
</evidence>
<comment type="caution">
    <text evidence="15">The sequence shown here is derived from an EMBL/GenBank/DDBJ whole genome shotgun (WGS) entry which is preliminary data.</text>
</comment>